<organism evidence="2 3">
    <name type="scientific">Arthrobacter ginsengisoli</name>
    <dbReference type="NCBI Taxonomy" id="1356565"/>
    <lineage>
        <taxon>Bacteria</taxon>
        <taxon>Bacillati</taxon>
        <taxon>Actinomycetota</taxon>
        <taxon>Actinomycetes</taxon>
        <taxon>Micrococcales</taxon>
        <taxon>Micrococcaceae</taxon>
        <taxon>Arthrobacter</taxon>
    </lineage>
</organism>
<proteinExistence type="predicted"/>
<evidence type="ECO:0000256" key="1">
    <source>
        <dbReference type="SAM" id="MobiDB-lite"/>
    </source>
</evidence>
<name>A0ABU1UIE4_9MICC</name>
<evidence type="ECO:0000313" key="3">
    <source>
        <dbReference type="Proteomes" id="UP001252243"/>
    </source>
</evidence>
<sequence>MGTTAGSSYGGAPAHTGGTYRTARPRGGAGGTGKSWKKVMEYSFVGGFLNTQTSEASPDSASSRQPRQIPGVHLRRAGCR</sequence>
<gene>
    <name evidence="2" type="ORF">J2X01_004272</name>
</gene>
<feature type="region of interest" description="Disordered" evidence="1">
    <location>
        <begin position="1"/>
        <end position="34"/>
    </location>
</feature>
<feature type="compositionally biased region" description="Polar residues" evidence="1">
    <location>
        <begin position="50"/>
        <end position="66"/>
    </location>
</feature>
<keyword evidence="3" id="KW-1185">Reference proteome</keyword>
<protein>
    <submittedName>
        <fullName evidence="2">Uncharacterized protein</fullName>
    </submittedName>
</protein>
<evidence type="ECO:0000313" key="2">
    <source>
        <dbReference type="EMBL" id="MDR7084952.1"/>
    </source>
</evidence>
<dbReference type="EMBL" id="JAVDVQ010000038">
    <property type="protein sequence ID" value="MDR7084952.1"/>
    <property type="molecule type" value="Genomic_DNA"/>
</dbReference>
<reference evidence="2 3" key="1">
    <citation type="submission" date="2023-07" db="EMBL/GenBank/DDBJ databases">
        <title>Sorghum-associated microbial communities from plants grown in Nebraska, USA.</title>
        <authorList>
            <person name="Schachtman D."/>
        </authorList>
    </citation>
    <scope>NUCLEOTIDE SEQUENCE [LARGE SCALE GENOMIC DNA]</scope>
    <source>
        <strain evidence="2 3">BE167</strain>
    </source>
</reference>
<dbReference type="Proteomes" id="UP001252243">
    <property type="component" value="Unassembled WGS sequence"/>
</dbReference>
<comment type="caution">
    <text evidence="2">The sequence shown here is derived from an EMBL/GenBank/DDBJ whole genome shotgun (WGS) entry which is preliminary data.</text>
</comment>
<accession>A0ABU1UIE4</accession>
<feature type="region of interest" description="Disordered" evidence="1">
    <location>
        <begin position="50"/>
        <end position="80"/>
    </location>
</feature>
<feature type="compositionally biased region" description="Low complexity" evidence="1">
    <location>
        <begin position="16"/>
        <end position="26"/>
    </location>
</feature>